<evidence type="ECO:0000313" key="1">
    <source>
        <dbReference type="EMBL" id="MBB5959149.1"/>
    </source>
</evidence>
<dbReference type="Proteomes" id="UP000547510">
    <property type="component" value="Unassembled WGS sequence"/>
</dbReference>
<proteinExistence type="predicted"/>
<reference evidence="1 2" key="1">
    <citation type="submission" date="2020-08" db="EMBL/GenBank/DDBJ databases">
        <title>Genomic Encyclopedia of Type Strains, Phase III (KMG-III): the genomes of soil and plant-associated and newly described type strains.</title>
        <authorList>
            <person name="Whitman W."/>
        </authorList>
    </citation>
    <scope>NUCLEOTIDE SEQUENCE [LARGE SCALE GENOMIC DNA]</scope>
    <source>
        <strain evidence="1 2">CECT 8640</strain>
    </source>
</reference>
<evidence type="ECO:0000313" key="2">
    <source>
        <dbReference type="Proteomes" id="UP000547510"/>
    </source>
</evidence>
<dbReference type="Gene3D" id="1.10.287.1060">
    <property type="entry name" value="ESAT-6-like"/>
    <property type="match status" value="1"/>
</dbReference>
<dbReference type="InterPro" id="IPR036689">
    <property type="entry name" value="ESAT-6-like_sf"/>
</dbReference>
<accession>A0A841CPC2</accession>
<comment type="caution">
    <text evidence="1">The sequence shown here is derived from an EMBL/GenBank/DDBJ whole genome shotgun (WGS) entry which is preliminary data.</text>
</comment>
<protein>
    <submittedName>
        <fullName evidence="1">Uncharacterized protein YukE</fullName>
    </submittedName>
</protein>
<keyword evidence="2" id="KW-1185">Reference proteome</keyword>
<sequence>MSDGYRVDPDELVAFAGRLDDTADELRAVLSTLDEPVGDLGPEGIAEALSGLLAQWSDAVRGLDIAPVADDVRAAGEAYRQADELPRG</sequence>
<gene>
    <name evidence="1" type="ORF">FHS29_005769</name>
</gene>
<name>A0A841CPC2_9PSEU</name>
<dbReference type="RefSeq" id="WP_184695763.1">
    <property type="nucleotide sequence ID" value="NZ_JACHJN010000010.1"/>
</dbReference>
<organism evidence="1 2">
    <name type="scientific">Saccharothrix tamanrassetensis</name>
    <dbReference type="NCBI Taxonomy" id="1051531"/>
    <lineage>
        <taxon>Bacteria</taxon>
        <taxon>Bacillati</taxon>
        <taxon>Actinomycetota</taxon>
        <taxon>Actinomycetes</taxon>
        <taxon>Pseudonocardiales</taxon>
        <taxon>Pseudonocardiaceae</taxon>
        <taxon>Saccharothrix</taxon>
    </lineage>
</organism>
<dbReference type="SUPFAM" id="SSF140453">
    <property type="entry name" value="EsxAB dimer-like"/>
    <property type="match status" value="1"/>
</dbReference>
<dbReference type="EMBL" id="JACHJN010000010">
    <property type="protein sequence ID" value="MBB5959149.1"/>
    <property type="molecule type" value="Genomic_DNA"/>
</dbReference>
<dbReference type="AlphaFoldDB" id="A0A841CPC2"/>